<gene>
    <name evidence="1" type="ORF">PCAMFM013_S006g000328</name>
</gene>
<protein>
    <submittedName>
        <fullName evidence="1">Str. FM013</fullName>
    </submittedName>
</protein>
<sequence>MIDVEITTQALSNHRDDIVLPLAERLMDDNKLVCLVDPPRKNHVGVSFNDALNWLIECLAYNWPMYPDEFDLDRMAIEMHAFLA</sequence>
<evidence type="ECO:0000313" key="1">
    <source>
        <dbReference type="EMBL" id="CRL21788.1"/>
    </source>
</evidence>
<dbReference type="AlphaFoldDB" id="A0A0G4P653"/>
<name>A0A0G4P653_PENC3</name>
<evidence type="ECO:0000313" key="2">
    <source>
        <dbReference type="Proteomes" id="UP000053732"/>
    </source>
</evidence>
<accession>A0A0G4P653</accession>
<organism evidence="1 2">
    <name type="scientific">Penicillium camemberti (strain FM 013)</name>
    <dbReference type="NCBI Taxonomy" id="1429867"/>
    <lineage>
        <taxon>Eukaryota</taxon>
        <taxon>Fungi</taxon>
        <taxon>Dikarya</taxon>
        <taxon>Ascomycota</taxon>
        <taxon>Pezizomycotina</taxon>
        <taxon>Eurotiomycetes</taxon>
        <taxon>Eurotiomycetidae</taxon>
        <taxon>Eurotiales</taxon>
        <taxon>Aspergillaceae</taxon>
        <taxon>Penicillium</taxon>
    </lineage>
</organism>
<reference evidence="1 2" key="1">
    <citation type="journal article" date="2014" name="Nat. Commun.">
        <title>Multiple recent horizontal transfers of a large genomic region in cheese making fungi.</title>
        <authorList>
            <person name="Cheeseman K."/>
            <person name="Ropars J."/>
            <person name="Renault P."/>
            <person name="Dupont J."/>
            <person name="Gouzy J."/>
            <person name="Branca A."/>
            <person name="Abraham A.L."/>
            <person name="Ceppi M."/>
            <person name="Conseiller E."/>
            <person name="Debuchy R."/>
            <person name="Malagnac F."/>
            <person name="Goarin A."/>
            <person name="Silar P."/>
            <person name="Lacoste S."/>
            <person name="Sallet E."/>
            <person name="Bensimon A."/>
            <person name="Giraud T."/>
            <person name="Brygoo Y."/>
        </authorList>
    </citation>
    <scope>NUCLEOTIDE SEQUENCE [LARGE SCALE GENOMIC DNA]</scope>
    <source>
        <strain evidence="2">FM 013</strain>
    </source>
</reference>
<keyword evidence="2" id="KW-1185">Reference proteome</keyword>
<dbReference type="EMBL" id="HG793139">
    <property type="protein sequence ID" value="CRL21788.1"/>
    <property type="molecule type" value="Genomic_DNA"/>
</dbReference>
<dbReference type="Proteomes" id="UP000053732">
    <property type="component" value="Unassembled WGS sequence"/>
</dbReference>
<proteinExistence type="predicted"/>